<name>A0A226HZ56_9FLAO</name>
<organism evidence="1 2">
    <name type="scientific">Flavobacterium oncorhynchi</name>
    <dbReference type="NCBI Taxonomy" id="728056"/>
    <lineage>
        <taxon>Bacteria</taxon>
        <taxon>Pseudomonadati</taxon>
        <taxon>Bacteroidota</taxon>
        <taxon>Flavobacteriia</taxon>
        <taxon>Flavobacteriales</taxon>
        <taxon>Flavobacteriaceae</taxon>
        <taxon>Flavobacterium</taxon>
    </lineage>
</organism>
<sequence length="214" mass="24927">MMKKIILLNVFIFGILSCNNKSVDSLDNQKYIEAKSSFNRKLVDHFPKKVTSYPFQTVNSKNISKSDVRFMLYEHEKDLKNVDSVVRSLEKKSLAKYSSNDSCLLIVNRFETLKTYENVEDVAITDSAKINQDCFRNLYPIPNFIENEFSKGKNGIYLENNFDIYVLEAKKGNWFKEFKMIPNPQMPANWKNGYSKGIAVNRGKKTLIYWGVIW</sequence>
<dbReference type="AlphaFoldDB" id="A0A226HZ56"/>
<proteinExistence type="predicted"/>
<evidence type="ECO:0000313" key="2">
    <source>
        <dbReference type="Proteomes" id="UP000198336"/>
    </source>
</evidence>
<evidence type="ECO:0000313" key="1">
    <source>
        <dbReference type="EMBL" id="OXA99597.1"/>
    </source>
</evidence>
<keyword evidence="2" id="KW-1185">Reference proteome</keyword>
<dbReference type="RefSeq" id="WP_089054272.1">
    <property type="nucleotide sequence ID" value="NZ_MUHA01000013.1"/>
</dbReference>
<dbReference type="PROSITE" id="PS51257">
    <property type="entry name" value="PROKAR_LIPOPROTEIN"/>
    <property type="match status" value="1"/>
</dbReference>
<dbReference type="Proteomes" id="UP000198336">
    <property type="component" value="Unassembled WGS sequence"/>
</dbReference>
<evidence type="ECO:0008006" key="3">
    <source>
        <dbReference type="Google" id="ProtNLM"/>
    </source>
</evidence>
<accession>A0A226HZ56</accession>
<reference evidence="1 2" key="1">
    <citation type="submission" date="2016-11" db="EMBL/GenBank/DDBJ databases">
        <title>Whole genomes of Flavobacteriaceae.</title>
        <authorList>
            <person name="Stine C."/>
            <person name="Li C."/>
            <person name="Tadesse D."/>
        </authorList>
    </citation>
    <scope>NUCLEOTIDE SEQUENCE [LARGE SCALE GENOMIC DNA]</scope>
    <source>
        <strain evidence="1 2">CCUG 59446</strain>
    </source>
</reference>
<gene>
    <name evidence="1" type="ORF">B0A75_10680</name>
</gene>
<comment type="caution">
    <text evidence="1">The sequence shown here is derived from an EMBL/GenBank/DDBJ whole genome shotgun (WGS) entry which is preliminary data.</text>
</comment>
<dbReference type="EMBL" id="MUHA01000013">
    <property type="protein sequence ID" value="OXA99597.1"/>
    <property type="molecule type" value="Genomic_DNA"/>
</dbReference>
<protein>
    <recommendedName>
        <fullName evidence="3">Lipoprotein</fullName>
    </recommendedName>
</protein>